<keyword evidence="4 9" id="KW-0863">Zinc-finger</keyword>
<name>A0A6G1LJT7_9PEZI</name>
<organism evidence="14 15">
    <name type="scientific">Teratosphaeria nubilosa</name>
    <dbReference type="NCBI Taxonomy" id="161662"/>
    <lineage>
        <taxon>Eukaryota</taxon>
        <taxon>Fungi</taxon>
        <taxon>Dikarya</taxon>
        <taxon>Ascomycota</taxon>
        <taxon>Pezizomycotina</taxon>
        <taxon>Dothideomycetes</taxon>
        <taxon>Dothideomycetidae</taxon>
        <taxon>Mycosphaerellales</taxon>
        <taxon>Teratosphaeriaceae</taxon>
        <taxon>Teratosphaeria</taxon>
    </lineage>
</organism>
<dbReference type="SUPFAM" id="SSF52540">
    <property type="entry name" value="P-loop containing nucleoside triphosphate hydrolases"/>
    <property type="match status" value="2"/>
</dbReference>
<dbReference type="InterPro" id="IPR001650">
    <property type="entry name" value="Helicase_C-like"/>
</dbReference>
<dbReference type="SMART" id="SM00487">
    <property type="entry name" value="DEXDc"/>
    <property type="match status" value="1"/>
</dbReference>
<dbReference type="InterPro" id="IPR049730">
    <property type="entry name" value="SNF2/RAD54-like_C"/>
</dbReference>
<proteinExistence type="inferred from homology"/>
<accession>A0A6G1LJT7</accession>
<evidence type="ECO:0000256" key="1">
    <source>
        <dbReference type="ARBA" id="ARBA00007025"/>
    </source>
</evidence>
<dbReference type="EMBL" id="ML995813">
    <property type="protein sequence ID" value="KAF2772880.1"/>
    <property type="molecule type" value="Genomic_DNA"/>
</dbReference>
<reference evidence="14" key="1">
    <citation type="journal article" date="2020" name="Stud. Mycol.">
        <title>101 Dothideomycetes genomes: a test case for predicting lifestyles and emergence of pathogens.</title>
        <authorList>
            <person name="Haridas S."/>
            <person name="Albert R."/>
            <person name="Binder M."/>
            <person name="Bloem J."/>
            <person name="Labutti K."/>
            <person name="Salamov A."/>
            <person name="Andreopoulos B."/>
            <person name="Baker S."/>
            <person name="Barry K."/>
            <person name="Bills G."/>
            <person name="Bluhm B."/>
            <person name="Cannon C."/>
            <person name="Castanera R."/>
            <person name="Culley D."/>
            <person name="Daum C."/>
            <person name="Ezra D."/>
            <person name="Gonzalez J."/>
            <person name="Henrissat B."/>
            <person name="Kuo A."/>
            <person name="Liang C."/>
            <person name="Lipzen A."/>
            <person name="Lutzoni F."/>
            <person name="Magnuson J."/>
            <person name="Mondo S."/>
            <person name="Nolan M."/>
            <person name="Ohm R."/>
            <person name="Pangilinan J."/>
            <person name="Park H.-J."/>
            <person name="Ramirez L."/>
            <person name="Alfaro M."/>
            <person name="Sun H."/>
            <person name="Tritt A."/>
            <person name="Yoshinaga Y."/>
            <person name="Zwiers L.-H."/>
            <person name="Turgeon B."/>
            <person name="Goodwin S."/>
            <person name="Spatafora J."/>
            <person name="Crous P."/>
            <person name="Grigoriev I."/>
        </authorList>
    </citation>
    <scope>NUCLEOTIDE SEQUENCE</scope>
    <source>
        <strain evidence="14">CBS 116005</strain>
    </source>
</reference>
<dbReference type="PROSITE" id="PS50089">
    <property type="entry name" value="ZF_RING_2"/>
    <property type="match status" value="1"/>
</dbReference>
<evidence type="ECO:0000259" key="13">
    <source>
        <dbReference type="PROSITE" id="PS51194"/>
    </source>
</evidence>
<feature type="region of interest" description="Disordered" evidence="10">
    <location>
        <begin position="445"/>
        <end position="473"/>
    </location>
</feature>
<keyword evidence="6" id="KW-0347">Helicase</keyword>
<dbReference type="Pfam" id="PF00176">
    <property type="entry name" value="SNF2-rel_dom"/>
    <property type="match status" value="1"/>
</dbReference>
<dbReference type="InterPro" id="IPR038718">
    <property type="entry name" value="SNF2-like_sf"/>
</dbReference>
<dbReference type="SMART" id="SM00490">
    <property type="entry name" value="HELICc"/>
    <property type="match status" value="1"/>
</dbReference>
<dbReference type="PROSITE" id="PS51192">
    <property type="entry name" value="HELICASE_ATP_BIND_1"/>
    <property type="match status" value="1"/>
</dbReference>
<evidence type="ECO:0000256" key="8">
    <source>
        <dbReference type="ARBA" id="ARBA00022840"/>
    </source>
</evidence>
<evidence type="ECO:0000259" key="12">
    <source>
        <dbReference type="PROSITE" id="PS51192"/>
    </source>
</evidence>
<dbReference type="GO" id="GO:0008094">
    <property type="term" value="F:ATP-dependent activity, acting on DNA"/>
    <property type="evidence" value="ECO:0007669"/>
    <property type="project" value="TreeGrafter"/>
</dbReference>
<evidence type="ECO:0000313" key="14">
    <source>
        <dbReference type="EMBL" id="KAF2772880.1"/>
    </source>
</evidence>
<gene>
    <name evidence="14" type="ORF">EJ03DRAFT_306660</name>
</gene>
<comment type="similarity">
    <text evidence="1">Belongs to the SNF2/RAD54 helicase family.</text>
</comment>
<dbReference type="Pfam" id="PF00271">
    <property type="entry name" value="Helicase_C"/>
    <property type="match status" value="1"/>
</dbReference>
<dbReference type="GO" id="GO:0005524">
    <property type="term" value="F:ATP binding"/>
    <property type="evidence" value="ECO:0007669"/>
    <property type="project" value="UniProtKB-KW"/>
</dbReference>
<evidence type="ECO:0000256" key="5">
    <source>
        <dbReference type="ARBA" id="ARBA00022801"/>
    </source>
</evidence>
<dbReference type="AlphaFoldDB" id="A0A6G1LJT7"/>
<dbReference type="InterPro" id="IPR001841">
    <property type="entry name" value="Znf_RING"/>
</dbReference>
<keyword evidence="5 14" id="KW-0378">Hydrolase</keyword>
<dbReference type="Gene3D" id="3.30.40.10">
    <property type="entry name" value="Zinc/RING finger domain, C3HC4 (zinc finger)"/>
    <property type="match status" value="1"/>
</dbReference>
<dbReference type="InterPro" id="IPR000330">
    <property type="entry name" value="SNF2_N"/>
</dbReference>
<dbReference type="GO" id="GO:0005634">
    <property type="term" value="C:nucleus"/>
    <property type="evidence" value="ECO:0007669"/>
    <property type="project" value="TreeGrafter"/>
</dbReference>
<dbReference type="CDD" id="cd18008">
    <property type="entry name" value="DEXDc_SHPRH-like"/>
    <property type="match status" value="1"/>
</dbReference>
<evidence type="ECO:0000313" key="15">
    <source>
        <dbReference type="Proteomes" id="UP000799436"/>
    </source>
</evidence>
<dbReference type="InterPro" id="IPR050628">
    <property type="entry name" value="SNF2_RAD54_helicase_TF"/>
</dbReference>
<dbReference type="InterPro" id="IPR017907">
    <property type="entry name" value="Znf_RING_CS"/>
</dbReference>
<keyword evidence="3" id="KW-0547">Nucleotide-binding</keyword>
<keyword evidence="7" id="KW-0862">Zinc</keyword>
<evidence type="ECO:0000256" key="6">
    <source>
        <dbReference type="ARBA" id="ARBA00022806"/>
    </source>
</evidence>
<dbReference type="GO" id="GO:0004386">
    <property type="term" value="F:helicase activity"/>
    <property type="evidence" value="ECO:0007669"/>
    <property type="project" value="UniProtKB-KW"/>
</dbReference>
<feature type="domain" description="Helicase C-terminal" evidence="13">
    <location>
        <begin position="492"/>
        <end position="651"/>
    </location>
</feature>
<dbReference type="InterPro" id="IPR014001">
    <property type="entry name" value="Helicase_ATP-bd"/>
</dbReference>
<dbReference type="InterPro" id="IPR027417">
    <property type="entry name" value="P-loop_NTPase"/>
</dbReference>
<protein>
    <submittedName>
        <fullName evidence="14">P-loop containing nucleoside triphosphate hydrolase protein</fullName>
    </submittedName>
</protein>
<dbReference type="GO" id="GO:0016787">
    <property type="term" value="F:hydrolase activity"/>
    <property type="evidence" value="ECO:0007669"/>
    <property type="project" value="UniProtKB-KW"/>
</dbReference>
<keyword evidence="2" id="KW-0479">Metal-binding</keyword>
<keyword evidence="15" id="KW-1185">Reference proteome</keyword>
<dbReference type="Gene3D" id="3.40.50.10810">
    <property type="entry name" value="Tandem AAA-ATPase domain"/>
    <property type="match status" value="1"/>
</dbReference>
<evidence type="ECO:0000256" key="10">
    <source>
        <dbReference type="SAM" id="MobiDB-lite"/>
    </source>
</evidence>
<evidence type="ECO:0000259" key="11">
    <source>
        <dbReference type="PROSITE" id="PS50089"/>
    </source>
</evidence>
<dbReference type="InterPro" id="IPR013083">
    <property type="entry name" value="Znf_RING/FYVE/PHD"/>
</dbReference>
<dbReference type="PROSITE" id="PS51194">
    <property type="entry name" value="HELICASE_CTER"/>
    <property type="match status" value="1"/>
</dbReference>
<dbReference type="SUPFAM" id="SSF57850">
    <property type="entry name" value="RING/U-box"/>
    <property type="match status" value="1"/>
</dbReference>
<evidence type="ECO:0000256" key="7">
    <source>
        <dbReference type="ARBA" id="ARBA00022833"/>
    </source>
</evidence>
<dbReference type="PANTHER" id="PTHR45626:SF17">
    <property type="entry name" value="HELICASE-LIKE TRANSCRIPTION FACTOR"/>
    <property type="match status" value="1"/>
</dbReference>
<dbReference type="OrthoDB" id="448448at2759"/>
<evidence type="ECO:0000256" key="3">
    <source>
        <dbReference type="ARBA" id="ARBA00022741"/>
    </source>
</evidence>
<dbReference type="PANTHER" id="PTHR45626">
    <property type="entry name" value="TRANSCRIPTION TERMINATION FACTOR 2-RELATED"/>
    <property type="match status" value="1"/>
</dbReference>
<dbReference type="Gene3D" id="3.40.50.300">
    <property type="entry name" value="P-loop containing nucleotide triphosphate hydrolases"/>
    <property type="match status" value="1"/>
</dbReference>
<dbReference type="GO" id="GO:0006281">
    <property type="term" value="P:DNA repair"/>
    <property type="evidence" value="ECO:0007669"/>
    <property type="project" value="TreeGrafter"/>
</dbReference>
<dbReference type="Proteomes" id="UP000799436">
    <property type="component" value="Unassembled WGS sequence"/>
</dbReference>
<feature type="domain" description="Helicase ATP-binding" evidence="12">
    <location>
        <begin position="20"/>
        <end position="220"/>
    </location>
</feature>
<dbReference type="CDD" id="cd18793">
    <property type="entry name" value="SF2_C_SNF"/>
    <property type="match status" value="1"/>
</dbReference>
<keyword evidence="8" id="KW-0067">ATP-binding</keyword>
<evidence type="ECO:0000256" key="9">
    <source>
        <dbReference type="PROSITE-ProRule" id="PRU00175"/>
    </source>
</evidence>
<evidence type="ECO:0000256" key="4">
    <source>
        <dbReference type="ARBA" id="ARBA00022771"/>
    </source>
</evidence>
<feature type="domain" description="RING-type" evidence="11">
    <location>
        <begin position="379"/>
        <end position="423"/>
    </location>
</feature>
<evidence type="ECO:0000256" key="2">
    <source>
        <dbReference type="ARBA" id="ARBA00022723"/>
    </source>
</evidence>
<dbReference type="PROSITE" id="PS00518">
    <property type="entry name" value="ZF_RING_1"/>
    <property type="match status" value="1"/>
</dbReference>
<sequence length="697" mass="79535">MKSTLKHYQIMGVGFMRKRENAGEEPRGGILGDQMGLGKTIMMLCNIINGRAKTNSKHTATLIVASPALISQWYSEIQKHCQSRREHKQYGLGNVILYKSGFRILGNNVIESLEQADIVLTTYYEIAKSYPKAIVPPNLVTAGQKDAWWKQHFDENRGIFHRAKFHRIVLDEAQAIKNHRGHTSMACRAVEARYHWAITGTPILNTVKEFYPYFKFLKEPHTGSYAVFKANFCDSEDPDGSTKLAVFLRKFLLRRTHLTTLFQARLLDLPQPSEQTVYLEFNAIERQIYEIIKKRFVQRINGISQSSENLDKQYSHIWTMILRLRQLCSSLLLIQDTLADLLEVEDFEKLNRITEESEESTTDEGASLLIHLRTILTLCCGCRQHPRDPVVTSCFHVFCRDCIADLQHLAARRGHDTARCVECGEAYTSAQPCIDLESFQRRQSTRVTPEAVAEGGAAKKGKKSKSKEKTSGMESWLTLSGDILPSAKTQAVKAQVLNWLEEDSEAKIIIYTQFIPIVSILARICSGEQWEYVKYTGEMSHEAREKAISEFAEPNIKIMLASLKCGGLGLNLTMASRVILTDPWWNRCVEQQAFSRVYRIGQQKETRMTRFVIKNSIDAAMMAMQERKQIEIDEVMNDAKKADKLTVNDLMRLFGEVREIDGKAFIFADVDETNTEEHLRLPDVDEEDENHFLANGE</sequence>
<dbReference type="GO" id="GO:0008270">
    <property type="term" value="F:zinc ion binding"/>
    <property type="evidence" value="ECO:0007669"/>
    <property type="project" value="UniProtKB-KW"/>
</dbReference>